<gene>
    <name evidence="1" type="ORF">KIN20_024167</name>
</gene>
<name>A0AAD5N7X5_PARTN</name>
<dbReference type="AlphaFoldDB" id="A0AAD5N7X5"/>
<reference evidence="1" key="1">
    <citation type="submission" date="2021-06" db="EMBL/GenBank/DDBJ databases">
        <title>Parelaphostrongylus tenuis whole genome reference sequence.</title>
        <authorList>
            <person name="Garwood T.J."/>
            <person name="Larsen P.A."/>
            <person name="Fountain-Jones N.M."/>
            <person name="Garbe J.R."/>
            <person name="Macchietto M.G."/>
            <person name="Kania S.A."/>
            <person name="Gerhold R.W."/>
            <person name="Richards J.E."/>
            <person name="Wolf T.M."/>
        </authorList>
    </citation>
    <scope>NUCLEOTIDE SEQUENCE</scope>
    <source>
        <strain evidence="1">MNPRO001-30</strain>
        <tissue evidence="1">Meninges</tissue>
    </source>
</reference>
<dbReference type="Proteomes" id="UP001196413">
    <property type="component" value="Unassembled WGS sequence"/>
</dbReference>
<evidence type="ECO:0000313" key="2">
    <source>
        <dbReference type="Proteomes" id="UP001196413"/>
    </source>
</evidence>
<keyword evidence="2" id="KW-1185">Reference proteome</keyword>
<dbReference type="EMBL" id="JAHQIW010004878">
    <property type="protein sequence ID" value="KAJ1364147.1"/>
    <property type="molecule type" value="Genomic_DNA"/>
</dbReference>
<organism evidence="1 2">
    <name type="scientific">Parelaphostrongylus tenuis</name>
    <name type="common">Meningeal worm</name>
    <dbReference type="NCBI Taxonomy" id="148309"/>
    <lineage>
        <taxon>Eukaryota</taxon>
        <taxon>Metazoa</taxon>
        <taxon>Ecdysozoa</taxon>
        <taxon>Nematoda</taxon>
        <taxon>Chromadorea</taxon>
        <taxon>Rhabditida</taxon>
        <taxon>Rhabditina</taxon>
        <taxon>Rhabditomorpha</taxon>
        <taxon>Strongyloidea</taxon>
        <taxon>Metastrongylidae</taxon>
        <taxon>Parelaphostrongylus</taxon>
    </lineage>
</organism>
<proteinExistence type="predicted"/>
<accession>A0AAD5N7X5</accession>
<sequence length="68" mass="7640">METSAKVKEFQRINNDDTSKTLEMEENDVIEDLYLIPLVIVDNLLITSLSNLSNITCLGTPAKTHWGC</sequence>
<comment type="caution">
    <text evidence="1">The sequence shown here is derived from an EMBL/GenBank/DDBJ whole genome shotgun (WGS) entry which is preliminary data.</text>
</comment>
<evidence type="ECO:0000313" key="1">
    <source>
        <dbReference type="EMBL" id="KAJ1364147.1"/>
    </source>
</evidence>
<protein>
    <submittedName>
        <fullName evidence="1">Uncharacterized protein</fullName>
    </submittedName>
</protein>